<name>A0A0H3FVD3_KLEAK</name>
<dbReference type="HOGENOM" id="CLU_157835_0_0_6"/>
<sequence>MPAAACYGKSSIGCIYCHILPGFFQVIIIRGDIMKKIILTLVLASASISAFAGYHPVARTAAVASADHPVAVAAATSDNGNHPVARTTAVATADHPVAVAAATSDNGRHPVARTTVVASADHPVAAAAVTSH</sequence>
<proteinExistence type="predicted"/>
<protein>
    <submittedName>
        <fullName evidence="1">Uncharacterized protein</fullName>
    </submittedName>
</protein>
<evidence type="ECO:0000313" key="2">
    <source>
        <dbReference type="Proteomes" id="UP000008881"/>
    </source>
</evidence>
<dbReference type="KEGG" id="eae:EAE_16595"/>
<dbReference type="Proteomes" id="UP000008881">
    <property type="component" value="Chromosome"/>
</dbReference>
<dbReference type="PATRIC" id="fig|1028307.3.peg.3317"/>
<keyword evidence="2" id="KW-1185">Reference proteome</keyword>
<dbReference type="AlphaFoldDB" id="A0A0H3FVD3"/>
<evidence type="ECO:0000313" key="1">
    <source>
        <dbReference type="EMBL" id="AEG98230.1"/>
    </source>
</evidence>
<accession>A0A0H3FVD3</accession>
<reference evidence="1 2" key="1">
    <citation type="journal article" date="2012" name="J. Bacteriol.">
        <title>Complete genome sequence of Enterobacter aerogenes KCTC 2190.</title>
        <authorList>
            <person name="Shin S.H."/>
            <person name="Kim S."/>
            <person name="Kim J.Y."/>
            <person name="Lee S."/>
            <person name="Um Y."/>
            <person name="Oh M.K."/>
            <person name="Kim Y.R."/>
            <person name="Lee J."/>
            <person name="Yang K.S."/>
        </authorList>
    </citation>
    <scope>NUCLEOTIDE SEQUENCE [LARGE SCALE GENOMIC DNA]</scope>
    <source>
        <strain evidence="1 2">KCTC 2190</strain>
    </source>
</reference>
<gene>
    <name evidence="1" type="ordered locus">EAE_16595</name>
</gene>
<organism evidence="1 2">
    <name type="scientific">Klebsiella aerogenes (strain ATCC 13048 / DSM 30053 / CCUG 1429 / JCM 1235 / KCTC 2190 / NBRC 13534 / NCIMB 10102 / NCTC 10006 / CDC 819-56)</name>
    <name type="common">Enterobacter aerogenes</name>
    <dbReference type="NCBI Taxonomy" id="1028307"/>
    <lineage>
        <taxon>Bacteria</taxon>
        <taxon>Pseudomonadati</taxon>
        <taxon>Pseudomonadota</taxon>
        <taxon>Gammaproteobacteria</taxon>
        <taxon>Enterobacterales</taxon>
        <taxon>Enterobacteriaceae</taxon>
        <taxon>Klebsiella/Raoultella group</taxon>
        <taxon>Klebsiella</taxon>
    </lineage>
</organism>
<dbReference type="EMBL" id="CP002824">
    <property type="protein sequence ID" value="AEG98230.1"/>
    <property type="molecule type" value="Genomic_DNA"/>
</dbReference>